<organism evidence="7 8">
    <name type="scientific">Sodalis praecaptivus</name>
    <dbReference type="NCBI Taxonomy" id="1239307"/>
    <lineage>
        <taxon>Bacteria</taxon>
        <taxon>Pseudomonadati</taxon>
        <taxon>Pseudomonadota</taxon>
        <taxon>Gammaproteobacteria</taxon>
        <taxon>Enterobacterales</taxon>
        <taxon>Bruguierivoracaceae</taxon>
        <taxon>Sodalis</taxon>
    </lineage>
</organism>
<reference evidence="7 8" key="1">
    <citation type="journal article" date="2014" name="Genome Biol. Evol.">
        <title>Genome degeneration and adaptation in a nascent stage of symbiosis.</title>
        <authorList>
            <person name="Oakeson K.F."/>
            <person name="Gil R."/>
            <person name="Clayton A.L."/>
            <person name="Dunn D.M."/>
            <person name="von Niederhausern A.C."/>
            <person name="Hamil C."/>
            <person name="Aoyagi A."/>
            <person name="Duval B."/>
            <person name="Baca A."/>
            <person name="Silva F.J."/>
            <person name="Vallier A."/>
            <person name="Jackson D.G."/>
            <person name="Latorre A."/>
            <person name="Weiss R.B."/>
            <person name="Heddi A."/>
            <person name="Moya A."/>
            <person name="Dale C."/>
        </authorList>
    </citation>
    <scope>NUCLEOTIDE SEQUENCE [LARGE SCALE GENOMIC DNA]</scope>
    <source>
        <strain evidence="7 8">HS1</strain>
        <plasmid evidence="8">Plasmid pHS1</plasmid>
    </source>
</reference>
<dbReference type="PANTHER" id="PTHR30293:SF0">
    <property type="entry name" value="NITROGEN ASSIMILATION REGULATORY PROTEIN NAC"/>
    <property type="match status" value="1"/>
</dbReference>
<dbReference type="Pfam" id="PF00126">
    <property type="entry name" value="HTH_1"/>
    <property type="match status" value="1"/>
</dbReference>
<dbReference type="Gene3D" id="3.40.190.290">
    <property type="match status" value="1"/>
</dbReference>
<evidence type="ECO:0000259" key="6">
    <source>
        <dbReference type="PROSITE" id="PS50931"/>
    </source>
</evidence>
<dbReference type="SUPFAM" id="SSF46785">
    <property type="entry name" value="Winged helix' DNA-binding domain"/>
    <property type="match status" value="1"/>
</dbReference>
<geneLocation type="plasmid" evidence="7 8">
    <name>pHS1</name>
</geneLocation>
<dbReference type="InterPro" id="IPR005119">
    <property type="entry name" value="LysR_subst-bd"/>
</dbReference>
<keyword evidence="4" id="KW-0010">Activator</keyword>
<dbReference type="PRINTS" id="PR00039">
    <property type="entry name" value="HTHLYSR"/>
</dbReference>
<keyword evidence="2" id="KW-0805">Transcription regulation</keyword>
<evidence type="ECO:0000313" key="8">
    <source>
        <dbReference type="Proteomes" id="UP000019028"/>
    </source>
</evidence>
<evidence type="ECO:0000256" key="3">
    <source>
        <dbReference type="ARBA" id="ARBA00023125"/>
    </source>
</evidence>
<dbReference type="AlphaFoldDB" id="W0I486"/>
<dbReference type="InterPro" id="IPR036390">
    <property type="entry name" value="WH_DNA-bd_sf"/>
</dbReference>
<dbReference type="InterPro" id="IPR000847">
    <property type="entry name" value="LysR_HTH_N"/>
</dbReference>
<keyword evidence="3" id="KW-0238">DNA-binding</keyword>
<dbReference type="SUPFAM" id="SSF53850">
    <property type="entry name" value="Periplasmic binding protein-like II"/>
    <property type="match status" value="1"/>
</dbReference>
<evidence type="ECO:0000256" key="1">
    <source>
        <dbReference type="ARBA" id="ARBA00009437"/>
    </source>
</evidence>
<dbReference type="Proteomes" id="UP000019028">
    <property type="component" value="Plasmid pHS1"/>
</dbReference>
<dbReference type="PANTHER" id="PTHR30293">
    <property type="entry name" value="TRANSCRIPTIONAL REGULATORY PROTEIN NAC-RELATED"/>
    <property type="match status" value="1"/>
</dbReference>
<dbReference type="GO" id="GO:0003677">
    <property type="term" value="F:DNA binding"/>
    <property type="evidence" value="ECO:0007669"/>
    <property type="project" value="UniProtKB-KW"/>
</dbReference>
<evidence type="ECO:0000313" key="7">
    <source>
        <dbReference type="EMBL" id="AHF79228.1"/>
    </source>
</evidence>
<evidence type="ECO:0000256" key="4">
    <source>
        <dbReference type="ARBA" id="ARBA00023159"/>
    </source>
</evidence>
<proteinExistence type="inferred from homology"/>
<dbReference type="EMBL" id="CP006570">
    <property type="protein sequence ID" value="AHF79228.1"/>
    <property type="molecule type" value="Genomic_DNA"/>
</dbReference>
<dbReference type="OrthoDB" id="8479357at2"/>
<keyword evidence="7" id="KW-0614">Plasmid</keyword>
<evidence type="ECO:0000256" key="2">
    <source>
        <dbReference type="ARBA" id="ARBA00023015"/>
    </source>
</evidence>
<gene>
    <name evidence="7" type="ORF">Sant_P0182</name>
</gene>
<dbReference type="KEGG" id="sod:Sant_P0182"/>
<protein>
    <submittedName>
        <fullName evidence="7">LysR family transcriptional regulator</fullName>
    </submittedName>
</protein>
<dbReference type="PROSITE" id="PS50931">
    <property type="entry name" value="HTH_LYSR"/>
    <property type="match status" value="1"/>
</dbReference>
<keyword evidence="5" id="KW-0804">Transcription</keyword>
<evidence type="ECO:0000256" key="5">
    <source>
        <dbReference type="ARBA" id="ARBA00023163"/>
    </source>
</evidence>
<feature type="domain" description="HTH lysR-type" evidence="6">
    <location>
        <begin position="1"/>
        <end position="58"/>
    </location>
</feature>
<dbReference type="FunFam" id="1.10.10.10:FF:000001">
    <property type="entry name" value="LysR family transcriptional regulator"/>
    <property type="match status" value="1"/>
</dbReference>
<dbReference type="PATRIC" id="fig|1239307.3.peg.4721"/>
<dbReference type="HOGENOM" id="CLU_039613_6_5_6"/>
<dbReference type="Gene3D" id="1.10.10.10">
    <property type="entry name" value="Winged helix-like DNA-binding domain superfamily/Winged helix DNA-binding domain"/>
    <property type="match status" value="1"/>
</dbReference>
<sequence>MDIKQLEYFICVAELGSFTRASITLGVAQPALSRQIRQLEVELCQSLLVRNGRGVYCTEGGTILLEHARGIMHQLARARGELERLRGIRHESIAVGLPPTLARFLTLPLVTAFHSRMPDATISVAEGLSNQIQELLIKARLDIALLYHSQPSPDIEAVMFHEEELFLIECTDVSYQPVVTLEELAAIPLVMPSRQHAFRILLEEAMSASHLMPRYAVDVDGVSTILELVTHGLGSAILPKNAISNFAQANELQLRRIGPEGLFARLSLATSTRRPHTMLQKATIQLIKELMTTPS</sequence>
<dbReference type="Pfam" id="PF03466">
    <property type="entry name" value="LysR_substrate"/>
    <property type="match status" value="1"/>
</dbReference>
<name>W0I486_9GAMM</name>
<dbReference type="GO" id="GO:2000142">
    <property type="term" value="P:regulation of DNA-templated transcription initiation"/>
    <property type="evidence" value="ECO:0007669"/>
    <property type="project" value="TreeGrafter"/>
</dbReference>
<keyword evidence="8" id="KW-1185">Reference proteome</keyword>
<dbReference type="RefSeq" id="WP_025424356.1">
    <property type="nucleotide sequence ID" value="NZ_CP006570.1"/>
</dbReference>
<dbReference type="GO" id="GO:0003700">
    <property type="term" value="F:DNA-binding transcription factor activity"/>
    <property type="evidence" value="ECO:0007669"/>
    <property type="project" value="InterPro"/>
</dbReference>
<dbReference type="InterPro" id="IPR036388">
    <property type="entry name" value="WH-like_DNA-bd_sf"/>
</dbReference>
<accession>W0I486</accession>
<comment type="similarity">
    <text evidence="1">Belongs to the LysR transcriptional regulatory family.</text>
</comment>